<evidence type="ECO:0000313" key="1">
    <source>
        <dbReference type="EMBL" id="RNA30256.1"/>
    </source>
</evidence>
<name>A0A3M7S365_BRAPC</name>
<sequence length="142" mass="16496">MEETCFNFLESEDMNNISLNILQKNCKNYFLSNATILTSNRVLENGLFYTIFEFQKPIKTFAVKTMLPKNSKMKQYIECVLLLLISFLSCPFTCCQKTDIVKLTRVYQTEIHETAIKVAWNVTSFKSSQVNDLINPYLIPIK</sequence>
<proteinExistence type="predicted"/>
<comment type="caution">
    <text evidence="1">The sequence shown here is derived from an EMBL/GenBank/DDBJ whole genome shotgun (WGS) entry which is preliminary data.</text>
</comment>
<reference evidence="1 2" key="1">
    <citation type="journal article" date="2018" name="Sci. Rep.">
        <title>Genomic signatures of local adaptation to the degree of environmental predictability in rotifers.</title>
        <authorList>
            <person name="Franch-Gras L."/>
            <person name="Hahn C."/>
            <person name="Garcia-Roger E.M."/>
            <person name="Carmona M.J."/>
            <person name="Serra M."/>
            <person name="Gomez A."/>
        </authorList>
    </citation>
    <scope>NUCLEOTIDE SEQUENCE [LARGE SCALE GENOMIC DNA]</scope>
    <source>
        <strain evidence="1">HYR1</strain>
    </source>
</reference>
<dbReference type="Proteomes" id="UP000276133">
    <property type="component" value="Unassembled WGS sequence"/>
</dbReference>
<gene>
    <name evidence="1" type="ORF">BpHYR1_038398</name>
</gene>
<protein>
    <submittedName>
        <fullName evidence="1">Uncharacterized protein</fullName>
    </submittedName>
</protein>
<dbReference type="EMBL" id="REGN01002107">
    <property type="protein sequence ID" value="RNA30256.1"/>
    <property type="molecule type" value="Genomic_DNA"/>
</dbReference>
<accession>A0A3M7S365</accession>
<evidence type="ECO:0000313" key="2">
    <source>
        <dbReference type="Proteomes" id="UP000276133"/>
    </source>
</evidence>
<organism evidence="1 2">
    <name type="scientific">Brachionus plicatilis</name>
    <name type="common">Marine rotifer</name>
    <name type="synonym">Brachionus muelleri</name>
    <dbReference type="NCBI Taxonomy" id="10195"/>
    <lineage>
        <taxon>Eukaryota</taxon>
        <taxon>Metazoa</taxon>
        <taxon>Spiralia</taxon>
        <taxon>Gnathifera</taxon>
        <taxon>Rotifera</taxon>
        <taxon>Eurotatoria</taxon>
        <taxon>Monogononta</taxon>
        <taxon>Pseudotrocha</taxon>
        <taxon>Ploima</taxon>
        <taxon>Brachionidae</taxon>
        <taxon>Brachionus</taxon>
    </lineage>
</organism>
<dbReference type="AlphaFoldDB" id="A0A3M7S365"/>
<keyword evidence="2" id="KW-1185">Reference proteome</keyword>